<evidence type="ECO:0000256" key="7">
    <source>
        <dbReference type="ARBA" id="ARBA00022679"/>
    </source>
</evidence>
<evidence type="ECO:0000256" key="11">
    <source>
        <dbReference type="ARBA" id="ARBA00022842"/>
    </source>
</evidence>
<comment type="similarity">
    <text evidence="3">Belongs to the protein prenyltransferase subunit beta family.</text>
</comment>
<gene>
    <name evidence="14" type="ORF">R1flu_009706</name>
</gene>
<feature type="domain" description="Prenyltransferase alpha-alpha toroid" evidence="13">
    <location>
        <begin position="8"/>
        <end position="337"/>
    </location>
</feature>
<keyword evidence="11" id="KW-0460">Magnesium</keyword>
<dbReference type="GO" id="GO:0004662">
    <property type="term" value="F:CAAX-protein geranylgeranyltransferase activity"/>
    <property type="evidence" value="ECO:0007669"/>
    <property type="project" value="UniProtKB-EC"/>
</dbReference>
<evidence type="ECO:0000256" key="10">
    <source>
        <dbReference type="ARBA" id="ARBA00022833"/>
    </source>
</evidence>
<organism evidence="14 15">
    <name type="scientific">Riccia fluitans</name>
    <dbReference type="NCBI Taxonomy" id="41844"/>
    <lineage>
        <taxon>Eukaryota</taxon>
        <taxon>Viridiplantae</taxon>
        <taxon>Streptophyta</taxon>
        <taxon>Embryophyta</taxon>
        <taxon>Marchantiophyta</taxon>
        <taxon>Marchantiopsida</taxon>
        <taxon>Marchantiidae</taxon>
        <taxon>Marchantiales</taxon>
        <taxon>Ricciaceae</taxon>
        <taxon>Riccia</taxon>
    </lineage>
</organism>
<evidence type="ECO:0000313" key="15">
    <source>
        <dbReference type="Proteomes" id="UP001605036"/>
    </source>
</evidence>
<keyword evidence="7" id="KW-0808">Transferase</keyword>
<evidence type="ECO:0000259" key="13">
    <source>
        <dbReference type="Pfam" id="PF00432"/>
    </source>
</evidence>
<sequence>MDDGGFKGDLHRVFFNWMLQELPGAYESEESNRLSMAYFAISALDILDSLNQVASEDTINWVYGLQVLPLTEAGGRNDGKTFGFRGSPSIGVKFSVDGAHALVHDGGHLAMTYSALAILAILGDDYSKVSREDIVRSMRQLQQPDGSFCPTMMDRQSDMRFLFCAIAISVLLDDWSGVDSKRAVEFIVRSQTFDGGFGLSPGLEAHGGATYCALAALRLITLYDRSWPSSVDWTSLIDVDMLTQWCLNRQSSDGGFQGRPNKPADTCYAFWLGGSLRMVEIDHLFNQEKLRSFLLSAQRKWGGFSKFPDLQLPDILHSYYGLCGFSLLGQPGLKPLAFELGITQRAASRLPGFSRKIKYGA</sequence>
<evidence type="ECO:0000256" key="2">
    <source>
        <dbReference type="ARBA" id="ARBA00001947"/>
    </source>
</evidence>
<evidence type="ECO:0000256" key="8">
    <source>
        <dbReference type="ARBA" id="ARBA00022723"/>
    </source>
</evidence>
<accession>A0ABD1Z2W8</accession>
<keyword evidence="9" id="KW-0677">Repeat</keyword>
<dbReference type="AlphaFoldDB" id="A0ABD1Z2W8"/>
<dbReference type="Gene3D" id="1.50.10.20">
    <property type="match status" value="1"/>
</dbReference>
<dbReference type="InterPro" id="IPR045089">
    <property type="entry name" value="PGGT1B-like"/>
</dbReference>
<evidence type="ECO:0000256" key="3">
    <source>
        <dbReference type="ARBA" id="ARBA00010497"/>
    </source>
</evidence>
<comment type="caution">
    <text evidence="14">The sequence shown here is derived from an EMBL/GenBank/DDBJ whole genome shotgun (WGS) entry which is preliminary data.</text>
</comment>
<keyword evidence="6" id="KW-0637">Prenyltransferase</keyword>
<name>A0ABD1Z2W8_9MARC</name>
<evidence type="ECO:0000256" key="9">
    <source>
        <dbReference type="ARBA" id="ARBA00022737"/>
    </source>
</evidence>
<comment type="cofactor">
    <cofactor evidence="2">
        <name>Zn(2+)</name>
        <dbReference type="ChEBI" id="CHEBI:29105"/>
    </cofactor>
</comment>
<reference evidence="14 15" key="1">
    <citation type="submission" date="2024-09" db="EMBL/GenBank/DDBJ databases">
        <title>Chromosome-scale assembly of Riccia fluitans.</title>
        <authorList>
            <person name="Paukszto L."/>
            <person name="Sawicki J."/>
            <person name="Karawczyk K."/>
            <person name="Piernik-Szablinska J."/>
            <person name="Szczecinska M."/>
            <person name="Mazdziarz M."/>
        </authorList>
    </citation>
    <scope>NUCLEOTIDE SEQUENCE [LARGE SCALE GENOMIC DNA]</scope>
    <source>
        <strain evidence="14">Rf_01</strain>
        <tissue evidence="14">Aerial parts of the thallus</tissue>
    </source>
</reference>
<evidence type="ECO:0000256" key="1">
    <source>
        <dbReference type="ARBA" id="ARBA00001946"/>
    </source>
</evidence>
<dbReference type="EC" id="2.5.1.59" evidence="4"/>
<dbReference type="InterPro" id="IPR041960">
    <property type="entry name" value="GGTase_I_beta"/>
</dbReference>
<dbReference type="PANTHER" id="PTHR11774:SF4">
    <property type="entry name" value="GERANYLGERANYL TRANSFERASE TYPE-1 SUBUNIT BETA"/>
    <property type="match status" value="1"/>
</dbReference>
<proteinExistence type="inferred from homology"/>
<dbReference type="GO" id="GO:0046872">
    <property type="term" value="F:metal ion binding"/>
    <property type="evidence" value="ECO:0007669"/>
    <property type="project" value="UniProtKB-KW"/>
</dbReference>
<evidence type="ECO:0000256" key="6">
    <source>
        <dbReference type="ARBA" id="ARBA00022602"/>
    </source>
</evidence>
<comment type="cofactor">
    <cofactor evidence="1">
        <name>Mg(2+)</name>
        <dbReference type="ChEBI" id="CHEBI:18420"/>
    </cofactor>
</comment>
<protein>
    <recommendedName>
        <fullName evidence="5">Geranylgeranyl transferase type-1 subunit beta</fullName>
        <ecNumber evidence="4">2.5.1.59</ecNumber>
    </recommendedName>
    <alternativeName>
        <fullName evidence="12">Geranylgeranyl transferase type I subunit beta</fullName>
    </alternativeName>
</protein>
<dbReference type="PANTHER" id="PTHR11774">
    <property type="entry name" value="GERANYLGERANYL TRANSFERASE TYPE BETA SUBUNIT"/>
    <property type="match status" value="1"/>
</dbReference>
<dbReference type="Pfam" id="PF00432">
    <property type="entry name" value="Prenyltrans"/>
    <property type="match status" value="1"/>
</dbReference>
<dbReference type="EMBL" id="JBHFFA010000002">
    <property type="protein sequence ID" value="KAL2642119.1"/>
    <property type="molecule type" value="Genomic_DNA"/>
</dbReference>
<keyword evidence="15" id="KW-1185">Reference proteome</keyword>
<evidence type="ECO:0000256" key="12">
    <source>
        <dbReference type="ARBA" id="ARBA00031713"/>
    </source>
</evidence>
<dbReference type="Proteomes" id="UP001605036">
    <property type="component" value="Unassembled WGS sequence"/>
</dbReference>
<keyword evidence="10" id="KW-0862">Zinc</keyword>
<dbReference type="InterPro" id="IPR001330">
    <property type="entry name" value="Prenyltrans"/>
</dbReference>
<keyword evidence="8" id="KW-0479">Metal-binding</keyword>
<dbReference type="InterPro" id="IPR008930">
    <property type="entry name" value="Terpenoid_cyclase/PrenylTrfase"/>
</dbReference>
<evidence type="ECO:0000256" key="4">
    <source>
        <dbReference type="ARBA" id="ARBA00012700"/>
    </source>
</evidence>
<dbReference type="CDD" id="cd02895">
    <property type="entry name" value="GGTase-I"/>
    <property type="match status" value="1"/>
</dbReference>
<evidence type="ECO:0000313" key="14">
    <source>
        <dbReference type="EMBL" id="KAL2642119.1"/>
    </source>
</evidence>
<evidence type="ECO:0000256" key="5">
    <source>
        <dbReference type="ARBA" id="ARBA00020603"/>
    </source>
</evidence>
<dbReference type="SUPFAM" id="SSF48239">
    <property type="entry name" value="Terpenoid cyclases/Protein prenyltransferases"/>
    <property type="match status" value="1"/>
</dbReference>